<reference evidence="2 3" key="1">
    <citation type="journal article" date="2016" name="Nat. Commun.">
        <title>Thousands of microbial genomes shed light on interconnected biogeochemical processes in an aquifer system.</title>
        <authorList>
            <person name="Anantharaman K."/>
            <person name="Brown C.T."/>
            <person name="Hug L.A."/>
            <person name="Sharon I."/>
            <person name="Castelle C.J."/>
            <person name="Probst A.J."/>
            <person name="Thomas B.C."/>
            <person name="Singh A."/>
            <person name="Wilkins M.J."/>
            <person name="Karaoz U."/>
            <person name="Brodie E.L."/>
            <person name="Williams K.H."/>
            <person name="Hubbard S.S."/>
            <person name="Banfield J.F."/>
        </authorList>
    </citation>
    <scope>NUCLEOTIDE SEQUENCE [LARGE SCALE GENOMIC DNA]</scope>
</reference>
<dbReference type="GO" id="GO:0016757">
    <property type="term" value="F:glycosyltransferase activity"/>
    <property type="evidence" value="ECO:0007669"/>
    <property type="project" value="InterPro"/>
</dbReference>
<dbReference type="CDD" id="cd03801">
    <property type="entry name" value="GT4_PimA-like"/>
    <property type="match status" value="1"/>
</dbReference>
<feature type="domain" description="Glycosyl transferase family 1" evidence="1">
    <location>
        <begin position="195"/>
        <end position="365"/>
    </location>
</feature>
<name>A0A1F8EED9_9BACT</name>
<accession>A0A1F8EED9</accession>
<dbReference type="Proteomes" id="UP000176893">
    <property type="component" value="Unassembled WGS sequence"/>
</dbReference>
<dbReference type="Gene3D" id="3.40.50.2000">
    <property type="entry name" value="Glycogen Phosphorylase B"/>
    <property type="match status" value="2"/>
</dbReference>
<dbReference type="STRING" id="1802661.A2649_01220"/>
<sequence length="387" mass="44363">MNILIAGFPYIRENYFNTWRHYPAQGKIFFLLPESWKVKNGKIVYYPSKDSNVFSAKAYFHHSHYPVIGGLFKGWMPIFPFILWRLKRKKKINLVYSSSEPILITTLYQAFWSKFLGLKHVIFTWENIPYENKFKGPNLLLKKVIIKLNLLLSDGIICGNRKAEKIFKNLTKKPIAVIPMSGVDADFFHKVDADEFLKIHGLKNKLVFSFAGAIGYRKGIHNIIRAFKQVFSVLPNVHLMIAGTGEYENEISKLVIEFGLEDNITKISWLNPIGLRELLSISHVFLYPSISFGGWEEQFGYSMAEALLMEVPVISTRTGSVEEVVLDGVTGLLVEPENIKGLIEAMLRLGKDEGLRNKLGKAGKRYVEENFSYKVVANKFYNFFQSL</sequence>
<gene>
    <name evidence="2" type="ORF">A2649_01220</name>
</gene>
<comment type="caution">
    <text evidence="2">The sequence shown here is derived from an EMBL/GenBank/DDBJ whole genome shotgun (WGS) entry which is preliminary data.</text>
</comment>
<evidence type="ECO:0000313" key="3">
    <source>
        <dbReference type="Proteomes" id="UP000176893"/>
    </source>
</evidence>
<dbReference type="EMBL" id="MGJB01000006">
    <property type="protein sequence ID" value="OGM98967.1"/>
    <property type="molecule type" value="Genomic_DNA"/>
</dbReference>
<evidence type="ECO:0000313" key="2">
    <source>
        <dbReference type="EMBL" id="OGM98967.1"/>
    </source>
</evidence>
<evidence type="ECO:0000259" key="1">
    <source>
        <dbReference type="Pfam" id="PF00534"/>
    </source>
</evidence>
<dbReference type="InterPro" id="IPR001296">
    <property type="entry name" value="Glyco_trans_1"/>
</dbReference>
<dbReference type="PANTHER" id="PTHR12526">
    <property type="entry name" value="GLYCOSYLTRANSFERASE"/>
    <property type="match status" value="1"/>
</dbReference>
<dbReference type="AlphaFoldDB" id="A0A1F8EED9"/>
<protein>
    <recommendedName>
        <fullName evidence="1">Glycosyl transferase family 1 domain-containing protein</fullName>
    </recommendedName>
</protein>
<proteinExistence type="predicted"/>
<dbReference type="SUPFAM" id="SSF53756">
    <property type="entry name" value="UDP-Glycosyltransferase/glycogen phosphorylase"/>
    <property type="match status" value="1"/>
</dbReference>
<organism evidence="2 3">
    <name type="scientific">Candidatus Yanofskybacteria bacterium RIFCSPHIGHO2_01_FULL_41_26</name>
    <dbReference type="NCBI Taxonomy" id="1802661"/>
    <lineage>
        <taxon>Bacteria</taxon>
        <taxon>Candidatus Yanofskyibacteriota</taxon>
    </lineage>
</organism>
<dbReference type="Pfam" id="PF00534">
    <property type="entry name" value="Glycos_transf_1"/>
    <property type="match status" value="1"/>
</dbReference>